<accession>A0A0N0BJA5</accession>
<keyword evidence="2" id="KW-1185">Reference proteome</keyword>
<dbReference type="EMBL" id="KQ435719">
    <property type="protein sequence ID" value="KOX78884.1"/>
    <property type="molecule type" value="Genomic_DNA"/>
</dbReference>
<evidence type="ECO:0000313" key="1">
    <source>
        <dbReference type="EMBL" id="KOX78884.1"/>
    </source>
</evidence>
<feature type="non-terminal residue" evidence="1">
    <location>
        <position position="1"/>
    </location>
</feature>
<reference evidence="1 2" key="1">
    <citation type="submission" date="2015-07" db="EMBL/GenBank/DDBJ databases">
        <title>The genome of Melipona quadrifasciata.</title>
        <authorList>
            <person name="Pan H."/>
            <person name="Kapheim K."/>
        </authorList>
    </citation>
    <scope>NUCLEOTIDE SEQUENCE [LARGE SCALE GENOMIC DNA]</scope>
    <source>
        <strain evidence="1">0111107301</strain>
        <tissue evidence="1">Whole body</tissue>
    </source>
</reference>
<organism evidence="1 2">
    <name type="scientific">Melipona quadrifasciata</name>
    <dbReference type="NCBI Taxonomy" id="166423"/>
    <lineage>
        <taxon>Eukaryota</taxon>
        <taxon>Metazoa</taxon>
        <taxon>Ecdysozoa</taxon>
        <taxon>Arthropoda</taxon>
        <taxon>Hexapoda</taxon>
        <taxon>Insecta</taxon>
        <taxon>Pterygota</taxon>
        <taxon>Neoptera</taxon>
        <taxon>Endopterygota</taxon>
        <taxon>Hymenoptera</taxon>
        <taxon>Apocrita</taxon>
        <taxon>Aculeata</taxon>
        <taxon>Apoidea</taxon>
        <taxon>Anthophila</taxon>
        <taxon>Apidae</taxon>
        <taxon>Melipona</taxon>
    </lineage>
</organism>
<protein>
    <submittedName>
        <fullName evidence="1">Uncharacterized protein</fullName>
    </submittedName>
</protein>
<sequence>INSTVDERRCFCDLRSATIFARIGVIGRVCENTNFTMIAREFPDFAFLYFSLSLSLSLSLSPSLSLSLSCVSIDSPRSGSRF</sequence>
<dbReference type="AlphaFoldDB" id="A0A0N0BJA5"/>
<dbReference type="Proteomes" id="UP000053105">
    <property type="component" value="Unassembled WGS sequence"/>
</dbReference>
<proteinExistence type="predicted"/>
<evidence type="ECO:0000313" key="2">
    <source>
        <dbReference type="Proteomes" id="UP000053105"/>
    </source>
</evidence>
<name>A0A0N0BJA5_9HYME</name>
<gene>
    <name evidence="1" type="ORF">WN51_08643</name>
</gene>